<accession>A0A2H1JBN2</accession>
<keyword evidence="1" id="KW-0560">Oxidoreductase</keyword>
<reference evidence="2 3" key="1">
    <citation type="submission" date="2017-03" db="EMBL/GenBank/DDBJ databases">
        <authorList>
            <person name="Afonso C.L."/>
            <person name="Miller P.J."/>
            <person name="Scott M.A."/>
            <person name="Spackman E."/>
            <person name="Goraichik I."/>
            <person name="Dimitrov K.M."/>
            <person name="Suarez D.L."/>
            <person name="Swayne D.E."/>
        </authorList>
    </citation>
    <scope>NUCLEOTIDE SEQUENCE [LARGE SCALE GENOMIC DNA]</scope>
    <source>
        <strain evidence="3">6(3)</strain>
    </source>
</reference>
<evidence type="ECO:0000256" key="1">
    <source>
        <dbReference type="ARBA" id="ARBA00023002"/>
    </source>
</evidence>
<dbReference type="SUPFAM" id="SSF51735">
    <property type="entry name" value="NAD(P)-binding Rossmann-fold domains"/>
    <property type="match status" value="1"/>
</dbReference>
<proteinExistence type="predicted"/>
<dbReference type="RefSeq" id="WP_101598389.1">
    <property type="nucleotide sequence ID" value="NZ_FXYZ01000007.1"/>
</dbReference>
<dbReference type="GO" id="GO:0016491">
    <property type="term" value="F:oxidoreductase activity"/>
    <property type="evidence" value="ECO:0007669"/>
    <property type="project" value="UniProtKB-KW"/>
</dbReference>
<gene>
    <name evidence="2" type="ORF">BAURA63_02109</name>
</gene>
<dbReference type="Proteomes" id="UP000234327">
    <property type="component" value="Unassembled WGS sequence"/>
</dbReference>
<evidence type="ECO:0000313" key="3">
    <source>
        <dbReference type="Proteomes" id="UP000234327"/>
    </source>
</evidence>
<dbReference type="PANTHER" id="PTHR14239">
    <property type="entry name" value="DUDULIN-RELATED"/>
    <property type="match status" value="1"/>
</dbReference>
<name>A0A2H1JBN2_BREAU</name>
<dbReference type="Gene3D" id="3.40.50.720">
    <property type="entry name" value="NAD(P)-binding Rossmann-like Domain"/>
    <property type="match status" value="1"/>
</dbReference>
<organism evidence="2 3">
    <name type="scientific">Brevibacterium aurantiacum</name>
    <dbReference type="NCBI Taxonomy" id="273384"/>
    <lineage>
        <taxon>Bacteria</taxon>
        <taxon>Bacillati</taxon>
        <taxon>Actinomycetota</taxon>
        <taxon>Actinomycetes</taxon>
        <taxon>Micrococcales</taxon>
        <taxon>Brevibacteriaceae</taxon>
        <taxon>Brevibacterium</taxon>
    </lineage>
</organism>
<dbReference type="EMBL" id="FXYZ01000007">
    <property type="protein sequence ID" value="SMX84771.1"/>
    <property type="molecule type" value="Genomic_DNA"/>
</dbReference>
<protein>
    <submittedName>
        <fullName evidence="2">Uncharacterized protein</fullName>
    </submittedName>
</protein>
<sequence length="236" mass="25432">MRIGIIGAGLIGGTLARKLASIGHQVRIANSREPSSLTEFKNDDGITPVWADEVADGADIVILSLPQKAIGALSESLRSTLMSVPIVIDTGNYYPVRDGHIDALDQGTADSEWVAGILGRPVFKVFNNIGAPSLKYKGTDDEGQKLGLTVAGPSGEDKQKVSELIVQLGFDPVDGGDLGQSWRLQPGTPIYCKDMTADEMRAGLQQTTREDIGKYHEDRDQIEDFDAAMKKVGEFM</sequence>
<evidence type="ECO:0000313" key="2">
    <source>
        <dbReference type="EMBL" id="SMX84771.1"/>
    </source>
</evidence>
<dbReference type="InterPro" id="IPR028939">
    <property type="entry name" value="P5C_Rdtase_cat_N"/>
</dbReference>
<dbReference type="AlphaFoldDB" id="A0A2H1JBN2"/>
<dbReference type="InterPro" id="IPR036291">
    <property type="entry name" value="NAD(P)-bd_dom_sf"/>
</dbReference>
<dbReference type="Pfam" id="PF03807">
    <property type="entry name" value="F420_oxidored"/>
    <property type="match status" value="1"/>
</dbReference>
<dbReference type="InterPro" id="IPR051267">
    <property type="entry name" value="STEAP_metalloreductase"/>
</dbReference>